<feature type="region of interest" description="Disordered" evidence="1">
    <location>
        <begin position="66"/>
        <end position="93"/>
    </location>
</feature>
<proteinExistence type="predicted"/>
<dbReference type="eggNOG" id="ENOG502ZCDV">
    <property type="taxonomic scope" value="Bacteria"/>
</dbReference>
<dbReference type="HOGENOM" id="CLU_092034_1_0_11"/>
<organism evidence="2">
    <name type="scientific">Streptomyces auratus AGR0001</name>
    <dbReference type="NCBI Taxonomy" id="1160718"/>
    <lineage>
        <taxon>Bacteria</taxon>
        <taxon>Bacillati</taxon>
        <taxon>Actinomycetota</taxon>
        <taxon>Actinomycetes</taxon>
        <taxon>Kitasatosporales</taxon>
        <taxon>Streptomycetaceae</taxon>
        <taxon>Streptomyces</taxon>
    </lineage>
</organism>
<protein>
    <submittedName>
        <fullName evidence="2">Putative transposase for IS112</fullName>
    </submittedName>
</protein>
<accession>J1RYN9</accession>
<dbReference type="PATRIC" id="fig|1160718.3.peg.5693"/>
<name>J1RYN9_9ACTN</name>
<feature type="compositionally biased region" description="Basic and acidic residues" evidence="1">
    <location>
        <begin position="153"/>
        <end position="163"/>
    </location>
</feature>
<evidence type="ECO:0000313" key="2">
    <source>
        <dbReference type="EMBL" id="EJJ03667.1"/>
    </source>
</evidence>
<dbReference type="AlphaFoldDB" id="J1RYN9"/>
<reference evidence="2" key="1">
    <citation type="journal article" date="2012" name="J. Bacteriol.">
        <title>Genome Sequence of Streptomyces auratus Strain AGR0001, a Phoslactomycin-Producing Actinomycete.</title>
        <authorList>
            <person name="Han X."/>
            <person name="Li M."/>
            <person name="Ding Z."/>
            <person name="Zhao J."/>
            <person name="Ji K."/>
            <person name="Wen M."/>
            <person name="Lu T."/>
        </authorList>
    </citation>
    <scope>NUCLEOTIDE SEQUENCE [LARGE SCALE GENOMIC DNA]</scope>
    <source>
        <strain evidence="2">AGR0001</strain>
    </source>
</reference>
<sequence>MTFVRLGALAVREALACVSLAPLFGVSKSAANRIIGRLGPSLTLQPRQRFRKDAVLIVDGTSCPRGIMPLPSSRRTTGTRPTTRSSPTPTPDSRLVVAVGLPVAGNRNDGKAWALSGAKAAVGRASVIADGGHQGTGLLIPHRRERGQTELPAWKEERKRLPP</sequence>
<feature type="compositionally biased region" description="Low complexity" evidence="1">
    <location>
        <begin position="71"/>
        <end position="93"/>
    </location>
</feature>
<dbReference type="EMBL" id="AJGV01000175">
    <property type="protein sequence ID" value="EJJ03667.1"/>
    <property type="molecule type" value="Genomic_DNA"/>
</dbReference>
<feature type="region of interest" description="Disordered" evidence="1">
    <location>
        <begin position="130"/>
        <end position="163"/>
    </location>
</feature>
<gene>
    <name evidence="2" type="ORF">SU9_28119</name>
</gene>
<evidence type="ECO:0000256" key="1">
    <source>
        <dbReference type="SAM" id="MobiDB-lite"/>
    </source>
</evidence>
<comment type="caution">
    <text evidence="2">The sequence shown here is derived from an EMBL/GenBank/DDBJ whole genome shotgun (WGS) entry which is preliminary data.</text>
</comment>
<dbReference type="STRING" id="1160718.SU9_28119"/>